<dbReference type="NCBIfam" id="TIGR01961">
    <property type="entry name" value="NuoC_fam"/>
    <property type="match status" value="1"/>
</dbReference>
<sequence>MTPDYQAFDRLHAKFGEAVSQPAETAGASEHSDRWLRVEAAQIAKVAKFLRDDPDLLFDFLNDLTVVDYLPPADKKLAAAVGDERLEVVYHLSSLTRKHWLTLKLSVPRLVDGSLPEVPSVAKVWKTANWHEREAYDLFGVRFTGHPNLERILCPDDWHGHPMRKDYQSPLEYDGIRGR</sequence>
<dbReference type="GO" id="GO:0050136">
    <property type="term" value="F:NADH dehydrogenase (quinone) (non-electrogenic) activity"/>
    <property type="evidence" value="ECO:0007669"/>
    <property type="project" value="UniProtKB-UniRule"/>
</dbReference>
<dbReference type="EMBL" id="CP036349">
    <property type="protein sequence ID" value="QDV73106.1"/>
    <property type="molecule type" value="Genomic_DNA"/>
</dbReference>
<dbReference type="GO" id="GO:0005886">
    <property type="term" value="C:plasma membrane"/>
    <property type="evidence" value="ECO:0007669"/>
    <property type="project" value="UniProtKB-SubCell"/>
</dbReference>
<keyword evidence="5" id="KW-0560">Oxidoreductase</keyword>
<dbReference type="EC" id="7.1.1.-" evidence="3"/>
<comment type="catalytic activity">
    <reaction evidence="3">
        <text>a quinone + NADH + 5 H(+)(in) = a quinol + NAD(+) + 4 H(+)(out)</text>
        <dbReference type="Rhea" id="RHEA:57888"/>
        <dbReference type="ChEBI" id="CHEBI:15378"/>
        <dbReference type="ChEBI" id="CHEBI:24646"/>
        <dbReference type="ChEBI" id="CHEBI:57540"/>
        <dbReference type="ChEBI" id="CHEBI:57945"/>
        <dbReference type="ChEBI" id="CHEBI:132124"/>
    </reaction>
</comment>
<keyword evidence="3" id="KW-0472">Membrane</keyword>
<keyword evidence="6" id="KW-1185">Reference proteome</keyword>
<evidence type="ECO:0000313" key="6">
    <source>
        <dbReference type="Proteomes" id="UP000316426"/>
    </source>
</evidence>
<reference evidence="5 6" key="1">
    <citation type="submission" date="2019-02" db="EMBL/GenBank/DDBJ databases">
        <title>Deep-cultivation of Planctomycetes and their phenomic and genomic characterization uncovers novel biology.</title>
        <authorList>
            <person name="Wiegand S."/>
            <person name="Jogler M."/>
            <person name="Boedeker C."/>
            <person name="Pinto D."/>
            <person name="Vollmers J."/>
            <person name="Rivas-Marin E."/>
            <person name="Kohn T."/>
            <person name="Peeters S.H."/>
            <person name="Heuer A."/>
            <person name="Rast P."/>
            <person name="Oberbeckmann S."/>
            <person name="Bunk B."/>
            <person name="Jeske O."/>
            <person name="Meyerdierks A."/>
            <person name="Storesund J.E."/>
            <person name="Kallscheuer N."/>
            <person name="Luecker S."/>
            <person name="Lage O.M."/>
            <person name="Pohl T."/>
            <person name="Merkel B.J."/>
            <person name="Hornburger P."/>
            <person name="Mueller R.-W."/>
            <person name="Bruemmer F."/>
            <person name="Labrenz M."/>
            <person name="Spormann A.M."/>
            <person name="Op den Camp H."/>
            <person name="Overmann J."/>
            <person name="Amann R."/>
            <person name="Jetten M.S.M."/>
            <person name="Mascher T."/>
            <person name="Medema M.H."/>
            <person name="Devos D.P."/>
            <person name="Kaster A.-K."/>
            <person name="Ovreas L."/>
            <person name="Rohde M."/>
            <person name="Galperin M.Y."/>
            <person name="Jogler C."/>
        </authorList>
    </citation>
    <scope>NUCLEOTIDE SEQUENCE [LARGE SCALE GENOMIC DNA]</scope>
    <source>
        <strain evidence="5 6">Spa11</strain>
    </source>
</reference>
<dbReference type="PANTHER" id="PTHR10884">
    <property type="entry name" value="NADH DEHYDROGENASE UBIQUINONE IRON-SULFUR PROTEIN 3"/>
    <property type="match status" value="1"/>
</dbReference>
<dbReference type="InterPro" id="IPR001268">
    <property type="entry name" value="NADH_UbQ_OxRdtase_30kDa_su"/>
</dbReference>
<evidence type="ECO:0000256" key="1">
    <source>
        <dbReference type="ARBA" id="ARBA00007569"/>
    </source>
</evidence>
<dbReference type="AlphaFoldDB" id="A0A518K5P4"/>
<comment type="subunit">
    <text evidence="3">NDH-1 is composed of 14 different subunits. Subunits NuoB, C, D, E, F, and G constitute the peripheral sector of the complex.</text>
</comment>
<keyword evidence="3" id="KW-1003">Cell membrane</keyword>
<keyword evidence="3" id="KW-0830">Ubiquinone</keyword>
<dbReference type="InterPro" id="IPR010218">
    <property type="entry name" value="NADH_DH_suC"/>
</dbReference>
<dbReference type="KEGG" id="bmei:Spa11_12970"/>
<comment type="subcellular location">
    <subcellularLocation>
        <location evidence="3">Cell membrane</location>
        <topology evidence="3">Peripheral membrane protein</topology>
        <orientation evidence="3">Cytoplasmic side</orientation>
    </subcellularLocation>
</comment>
<dbReference type="Proteomes" id="UP000316426">
    <property type="component" value="Chromosome"/>
</dbReference>
<dbReference type="RefSeq" id="WP_145109510.1">
    <property type="nucleotide sequence ID" value="NZ_CP036349.1"/>
</dbReference>
<name>A0A518K5P4_9BACT</name>
<keyword evidence="2 3" id="KW-0813">Transport</keyword>
<proteinExistence type="inferred from homology"/>
<evidence type="ECO:0000256" key="2">
    <source>
        <dbReference type="ARBA" id="ARBA00022448"/>
    </source>
</evidence>
<dbReference type="Pfam" id="PF00329">
    <property type="entry name" value="Complex1_30kDa"/>
    <property type="match status" value="1"/>
</dbReference>
<dbReference type="Gene3D" id="3.30.460.80">
    <property type="entry name" value="NADH:ubiquinone oxidoreductase, 30kDa subunit"/>
    <property type="match status" value="1"/>
</dbReference>
<dbReference type="InterPro" id="IPR037232">
    <property type="entry name" value="NADH_quin_OxRdtase_su_C/D-like"/>
</dbReference>
<evidence type="ECO:0000256" key="3">
    <source>
        <dbReference type="HAMAP-Rule" id="MF_01357"/>
    </source>
</evidence>
<dbReference type="SUPFAM" id="SSF143243">
    <property type="entry name" value="Nqo5-like"/>
    <property type="match status" value="1"/>
</dbReference>
<feature type="domain" description="NADH:ubiquinone oxidoreductase 30kDa subunit" evidence="4">
    <location>
        <begin position="37"/>
        <end position="169"/>
    </location>
</feature>
<protein>
    <recommendedName>
        <fullName evidence="3">NADH-quinone oxidoreductase subunit C</fullName>
        <ecNumber evidence="3">7.1.1.-</ecNumber>
    </recommendedName>
    <alternativeName>
        <fullName evidence="3">NADH dehydrogenase I subunit C</fullName>
    </alternativeName>
    <alternativeName>
        <fullName evidence="3">NDH-1 subunit C</fullName>
    </alternativeName>
</protein>
<gene>
    <name evidence="5" type="primary">ndhJ</name>
    <name evidence="3" type="synonym">nuoC</name>
    <name evidence="5" type="ORF">Spa11_12970</name>
</gene>
<evidence type="ECO:0000259" key="4">
    <source>
        <dbReference type="Pfam" id="PF00329"/>
    </source>
</evidence>
<dbReference type="PANTHER" id="PTHR10884:SF14">
    <property type="entry name" value="NADH DEHYDROGENASE [UBIQUINONE] IRON-SULFUR PROTEIN 3, MITOCHONDRIAL"/>
    <property type="match status" value="1"/>
</dbReference>
<keyword evidence="3" id="KW-0520">NAD</keyword>
<organism evidence="5 6">
    <name type="scientific">Botrimarina mediterranea</name>
    <dbReference type="NCBI Taxonomy" id="2528022"/>
    <lineage>
        <taxon>Bacteria</taxon>
        <taxon>Pseudomonadati</taxon>
        <taxon>Planctomycetota</taxon>
        <taxon>Planctomycetia</taxon>
        <taxon>Pirellulales</taxon>
        <taxon>Lacipirellulaceae</taxon>
        <taxon>Botrimarina</taxon>
    </lineage>
</organism>
<dbReference type="HAMAP" id="MF_01357">
    <property type="entry name" value="NDH1_NuoC"/>
    <property type="match status" value="1"/>
</dbReference>
<comment type="similarity">
    <text evidence="1 3">Belongs to the complex I 30 kDa subunit family.</text>
</comment>
<evidence type="ECO:0000313" key="5">
    <source>
        <dbReference type="EMBL" id="QDV73106.1"/>
    </source>
</evidence>
<accession>A0A518K5P4</accession>
<comment type="function">
    <text evidence="3">NDH-1 shuttles electrons from NADH, via FMN and iron-sulfur (Fe-S) centers, to quinones in the respiratory chain. The immediate electron acceptor for the enzyme in this species is believed to be ubiquinone. Couples the redox reaction to proton translocation (for every two electrons transferred, four hydrogen ions are translocated across the cytoplasmic membrane), and thus conserves the redox energy in a proton gradient.</text>
</comment>
<dbReference type="GO" id="GO:0048038">
    <property type="term" value="F:quinone binding"/>
    <property type="evidence" value="ECO:0007669"/>
    <property type="project" value="UniProtKB-KW"/>
</dbReference>
<keyword evidence="3" id="KW-1278">Translocase</keyword>
<keyword evidence="3" id="KW-0874">Quinone</keyword>
<dbReference type="GO" id="GO:0008137">
    <property type="term" value="F:NADH dehydrogenase (ubiquinone) activity"/>
    <property type="evidence" value="ECO:0007669"/>
    <property type="project" value="InterPro"/>
</dbReference>